<accession>A0A2H1WKJ9</accession>
<name>A0A2H1WKJ9_SPOFR</name>
<reference evidence="1" key="1">
    <citation type="submission" date="2016-07" db="EMBL/GenBank/DDBJ databases">
        <authorList>
            <person name="Bretaudeau A."/>
        </authorList>
    </citation>
    <scope>NUCLEOTIDE SEQUENCE</scope>
    <source>
        <strain evidence="1">Rice</strain>
        <tissue evidence="1">Whole body</tissue>
    </source>
</reference>
<dbReference type="EMBL" id="ODYU01009228">
    <property type="protein sequence ID" value="SOQ53496.1"/>
    <property type="molecule type" value="Genomic_DNA"/>
</dbReference>
<evidence type="ECO:0000313" key="1">
    <source>
        <dbReference type="EMBL" id="SOQ53496.1"/>
    </source>
</evidence>
<gene>
    <name evidence="1" type="ORF">SFRICE_017284</name>
</gene>
<sequence length="385" mass="43358">MTYTWMKKPVLVARLWSRRCCWNLALRSADTATSVNMRCSLFVNSYPHAAFSLQYYETQSGYNIHIVSFILCDRHRRDYGYAPVDHGLLLLHGCAELVDESAGEGARVVLLEHVLVVHVLEHHDGGGQLVVHVGVGGRAPPQQAVAVPRQQLGRRPRRAAAVHHRAARLRPTLYSYICTGTFGLRESHASALLGRLDRSDTTAELYTDVKQPQRCWWGRTLSSAPTKACAPPNTSLNSLLYLPCSVSIAFTKCYASHVDIADDAVRTMRISGRSCMSFYTRQTKIRYVRCVRCGPVDAYFLIRATCARNVPKYLLVFLQQLIMRKYPRAKFSCFVIVIKIKLMSIQKNSRAKFVNVKFTYMGYFEEGLTKGGSLVVSPRTVGEWG</sequence>
<dbReference type="AlphaFoldDB" id="A0A2H1WKJ9"/>
<organism evidence="1">
    <name type="scientific">Spodoptera frugiperda</name>
    <name type="common">Fall armyworm</name>
    <dbReference type="NCBI Taxonomy" id="7108"/>
    <lineage>
        <taxon>Eukaryota</taxon>
        <taxon>Metazoa</taxon>
        <taxon>Ecdysozoa</taxon>
        <taxon>Arthropoda</taxon>
        <taxon>Hexapoda</taxon>
        <taxon>Insecta</taxon>
        <taxon>Pterygota</taxon>
        <taxon>Neoptera</taxon>
        <taxon>Endopterygota</taxon>
        <taxon>Lepidoptera</taxon>
        <taxon>Glossata</taxon>
        <taxon>Ditrysia</taxon>
        <taxon>Noctuoidea</taxon>
        <taxon>Noctuidae</taxon>
        <taxon>Amphipyrinae</taxon>
        <taxon>Spodoptera</taxon>
    </lineage>
</organism>
<protein>
    <submittedName>
        <fullName evidence="1">SFRICE_017284</fullName>
    </submittedName>
</protein>
<proteinExistence type="predicted"/>